<protein>
    <recommendedName>
        <fullName evidence="1">Ferric siderophore reductase C-terminal domain-containing protein</fullName>
    </recommendedName>
</protein>
<reference evidence="2" key="1">
    <citation type="submission" date="2019-09" db="EMBL/GenBank/DDBJ databases">
        <authorList>
            <person name="Teo W.F.A."/>
            <person name="Duangmal K."/>
        </authorList>
    </citation>
    <scope>NUCLEOTIDE SEQUENCE [LARGE SCALE GENOMIC DNA]</scope>
    <source>
        <strain evidence="2">K81G1</strain>
    </source>
</reference>
<dbReference type="RefSeq" id="WP_144749505.1">
    <property type="nucleotide sequence ID" value="NZ_VMNW02000063.1"/>
</dbReference>
<dbReference type="GO" id="GO:0051537">
    <property type="term" value="F:2 iron, 2 sulfur cluster binding"/>
    <property type="evidence" value="ECO:0007669"/>
    <property type="project" value="InterPro"/>
</dbReference>
<dbReference type="InterPro" id="IPR024726">
    <property type="entry name" value="FhuF_C"/>
</dbReference>
<dbReference type="OrthoDB" id="3290158at2"/>
<dbReference type="Proteomes" id="UP000319769">
    <property type="component" value="Unassembled WGS sequence"/>
</dbReference>
<dbReference type="AlphaFoldDB" id="A0A5N0UWJ7"/>
<gene>
    <name evidence="2" type="ORF">FPZ12_031420</name>
</gene>
<accession>A0A5N0UWJ7</accession>
<comment type="caution">
    <text evidence="2">The sequence shown here is derived from an EMBL/GenBank/DDBJ whole genome shotgun (WGS) entry which is preliminary data.</text>
</comment>
<evidence type="ECO:0000259" key="1">
    <source>
        <dbReference type="Pfam" id="PF11575"/>
    </source>
</evidence>
<sequence>MLEELGPFFAVETHAAGAVPPPPWRAFHEADLTERVRAVRRHLANGRPEDEVELRVAASVAHLGLAARLLSPALALNASRGEVPSEIWWQDVVGGALPLSVCPVGGELTLEPLADLNAAFEPFSVSSQVLWGNVGSAVNGALTMVGAAAPDWLGRARELANGLLSAPPLKGTSTVVGGRFRRRSCCLIYRAAPGGTGPVCGDCVLQDAASMRR</sequence>
<evidence type="ECO:0000313" key="3">
    <source>
        <dbReference type="Proteomes" id="UP000319769"/>
    </source>
</evidence>
<dbReference type="EMBL" id="VMNW02000063">
    <property type="protein sequence ID" value="KAA9154688.1"/>
    <property type="molecule type" value="Genomic_DNA"/>
</dbReference>
<keyword evidence="3" id="KW-1185">Reference proteome</keyword>
<organism evidence="2 3">
    <name type="scientific">Amycolatopsis acidicola</name>
    <dbReference type="NCBI Taxonomy" id="2596893"/>
    <lineage>
        <taxon>Bacteria</taxon>
        <taxon>Bacillati</taxon>
        <taxon>Actinomycetota</taxon>
        <taxon>Actinomycetes</taxon>
        <taxon>Pseudonocardiales</taxon>
        <taxon>Pseudonocardiaceae</taxon>
        <taxon>Amycolatopsis</taxon>
    </lineage>
</organism>
<feature type="domain" description="Ferric siderophore reductase C-terminal" evidence="1">
    <location>
        <begin position="182"/>
        <end position="205"/>
    </location>
</feature>
<proteinExistence type="predicted"/>
<name>A0A5N0UWJ7_9PSEU</name>
<dbReference type="Pfam" id="PF11575">
    <property type="entry name" value="FhuF_C"/>
    <property type="match status" value="1"/>
</dbReference>
<evidence type="ECO:0000313" key="2">
    <source>
        <dbReference type="EMBL" id="KAA9154688.1"/>
    </source>
</evidence>